<dbReference type="GeneID" id="17277197"/>
<sequence length="246" mass="26899">MPIDEEGHRHLHLELRQRRAKRVFLRIDVRVRTLLMWLLLLLSIGSASALRVGAAVRPPAGFHKPHQPARTISSAPRHGGPAPARLEAAHLTHLLEALSTSGEAAAALFSEKVEYEDMVVGMRAVGIHDVIGALRHHPHIISDSLPRKLLGAELPRLRLSVESTATVDGEAVIEWQAELGGVPLALGRGITKMQLCNETGKVCRVVDVSEAPWRAAGKAAVGALRWAQERLHWSPERAREQVDESG</sequence>
<proteinExistence type="predicted"/>
<dbReference type="PaxDb" id="2903-EOD31906"/>
<dbReference type="EnsemblProtists" id="EOD31906">
    <property type="protein sequence ID" value="EOD31906"/>
    <property type="gene ID" value="EMIHUDRAFT_442031"/>
</dbReference>
<reference evidence="3" key="1">
    <citation type="journal article" date="2013" name="Nature">
        <title>Pan genome of the phytoplankton Emiliania underpins its global distribution.</title>
        <authorList>
            <person name="Read B.A."/>
            <person name="Kegel J."/>
            <person name="Klute M.J."/>
            <person name="Kuo A."/>
            <person name="Lefebvre S.C."/>
            <person name="Maumus F."/>
            <person name="Mayer C."/>
            <person name="Miller J."/>
            <person name="Monier A."/>
            <person name="Salamov A."/>
            <person name="Young J."/>
            <person name="Aguilar M."/>
            <person name="Claverie J.M."/>
            <person name="Frickenhaus S."/>
            <person name="Gonzalez K."/>
            <person name="Herman E.K."/>
            <person name="Lin Y.C."/>
            <person name="Napier J."/>
            <person name="Ogata H."/>
            <person name="Sarno A.F."/>
            <person name="Shmutz J."/>
            <person name="Schroeder D."/>
            <person name="de Vargas C."/>
            <person name="Verret F."/>
            <person name="von Dassow P."/>
            <person name="Valentin K."/>
            <person name="Van de Peer Y."/>
            <person name="Wheeler G."/>
            <person name="Dacks J.B."/>
            <person name="Delwiche C.F."/>
            <person name="Dyhrman S.T."/>
            <person name="Glockner G."/>
            <person name="John U."/>
            <person name="Richards T."/>
            <person name="Worden A.Z."/>
            <person name="Zhang X."/>
            <person name="Grigoriev I.V."/>
            <person name="Allen A.E."/>
            <person name="Bidle K."/>
            <person name="Borodovsky M."/>
            <person name="Bowler C."/>
            <person name="Brownlee C."/>
            <person name="Cock J.M."/>
            <person name="Elias M."/>
            <person name="Gladyshev V.N."/>
            <person name="Groth M."/>
            <person name="Guda C."/>
            <person name="Hadaegh A."/>
            <person name="Iglesias-Rodriguez M.D."/>
            <person name="Jenkins J."/>
            <person name="Jones B.M."/>
            <person name="Lawson T."/>
            <person name="Leese F."/>
            <person name="Lindquist E."/>
            <person name="Lobanov A."/>
            <person name="Lomsadze A."/>
            <person name="Malik S.B."/>
            <person name="Marsh M.E."/>
            <person name="Mackinder L."/>
            <person name="Mock T."/>
            <person name="Mueller-Roeber B."/>
            <person name="Pagarete A."/>
            <person name="Parker M."/>
            <person name="Probert I."/>
            <person name="Quesneville H."/>
            <person name="Raines C."/>
            <person name="Rensing S.A."/>
            <person name="Riano-Pachon D.M."/>
            <person name="Richier S."/>
            <person name="Rokitta S."/>
            <person name="Shiraiwa Y."/>
            <person name="Soanes D.M."/>
            <person name="van der Giezen M."/>
            <person name="Wahlund T.M."/>
            <person name="Williams B."/>
            <person name="Wilson W."/>
            <person name="Wolfe G."/>
            <person name="Wurch L.L."/>
        </authorList>
    </citation>
    <scope>NUCLEOTIDE SEQUENCE</scope>
</reference>
<feature type="region of interest" description="Disordered" evidence="1">
    <location>
        <begin position="61"/>
        <end position="82"/>
    </location>
</feature>
<dbReference type="KEGG" id="ehx:EMIHUDRAFT_442036"/>
<dbReference type="GeneID" id="17277186"/>
<dbReference type="Proteomes" id="UP000013827">
    <property type="component" value="Unassembled WGS sequence"/>
</dbReference>
<evidence type="ECO:0000313" key="3">
    <source>
        <dbReference type="Proteomes" id="UP000013827"/>
    </source>
</evidence>
<protein>
    <recommendedName>
        <fullName evidence="4">SnoaL-like domain-containing protein</fullName>
    </recommendedName>
</protein>
<evidence type="ECO:0000256" key="1">
    <source>
        <dbReference type="SAM" id="MobiDB-lite"/>
    </source>
</evidence>
<evidence type="ECO:0000313" key="2">
    <source>
        <dbReference type="EnsemblProtists" id="EOD31906"/>
    </source>
</evidence>
<dbReference type="AlphaFoldDB" id="A0A0D3K821"/>
<name>A0A0D3K821_EMIH1</name>
<accession>A0A0D3K821</accession>
<reference evidence="2" key="2">
    <citation type="submission" date="2024-10" db="UniProtKB">
        <authorList>
            <consortium name="EnsemblProtists"/>
        </authorList>
    </citation>
    <scope>IDENTIFICATION</scope>
</reference>
<dbReference type="KEGG" id="ehx:EMIHUDRAFT_442031"/>
<organism evidence="2 3">
    <name type="scientific">Emiliania huxleyi (strain CCMP1516)</name>
    <dbReference type="NCBI Taxonomy" id="280463"/>
    <lineage>
        <taxon>Eukaryota</taxon>
        <taxon>Haptista</taxon>
        <taxon>Haptophyta</taxon>
        <taxon>Prymnesiophyceae</taxon>
        <taxon>Isochrysidales</taxon>
        <taxon>Noelaerhabdaceae</taxon>
        <taxon>Emiliania</taxon>
    </lineage>
</organism>
<dbReference type="RefSeq" id="XP_005784351.1">
    <property type="nucleotide sequence ID" value="XM_005784294.1"/>
</dbReference>
<dbReference type="EnsemblProtists" id="EOD31922">
    <property type="protein sequence ID" value="EOD31922"/>
    <property type="gene ID" value="EMIHUDRAFT_442036"/>
</dbReference>
<dbReference type="HOGENOM" id="CLU_1131519_0_0_1"/>
<keyword evidence="3" id="KW-1185">Reference proteome</keyword>
<dbReference type="RefSeq" id="XP_005784335.1">
    <property type="nucleotide sequence ID" value="XM_005784278.1"/>
</dbReference>
<evidence type="ECO:0008006" key="4">
    <source>
        <dbReference type="Google" id="ProtNLM"/>
    </source>
</evidence>